<feature type="region of interest" description="Disordered" evidence="1">
    <location>
        <begin position="312"/>
        <end position="345"/>
    </location>
</feature>
<reference evidence="2 3" key="1">
    <citation type="journal article" date="2022" name="G3 (Bethesda)">
        <title>Enemy or ally: a genomic approach to elucidate the lifestyle of Phyllosticta citrichinaensis.</title>
        <authorList>
            <person name="Buijs V.A."/>
            <person name="Groenewald J.Z."/>
            <person name="Haridas S."/>
            <person name="LaButti K.M."/>
            <person name="Lipzen A."/>
            <person name="Martin F.M."/>
            <person name="Barry K."/>
            <person name="Grigoriev I.V."/>
            <person name="Crous P.W."/>
            <person name="Seidl M.F."/>
        </authorList>
    </citation>
    <scope>NUCLEOTIDE SEQUENCE [LARGE SCALE GENOMIC DNA]</scope>
    <source>
        <strain evidence="2 3">CBS 129764</strain>
    </source>
</reference>
<dbReference type="Proteomes" id="UP001456524">
    <property type="component" value="Unassembled WGS sequence"/>
</dbReference>
<evidence type="ECO:0000256" key="1">
    <source>
        <dbReference type="SAM" id="MobiDB-lite"/>
    </source>
</evidence>
<evidence type="ECO:0000313" key="2">
    <source>
        <dbReference type="EMBL" id="KAK8163814.1"/>
    </source>
</evidence>
<comment type="caution">
    <text evidence="2">The sequence shown here is derived from an EMBL/GenBank/DDBJ whole genome shotgun (WGS) entry which is preliminary data.</text>
</comment>
<dbReference type="EMBL" id="JBBWUH010000006">
    <property type="protein sequence ID" value="KAK8163814.1"/>
    <property type="molecule type" value="Genomic_DNA"/>
</dbReference>
<keyword evidence="3" id="KW-1185">Reference proteome</keyword>
<sequence>MSVYEPRPKPPVLVQGGFKLDEDRFTLHDLEPLSPPDLITLLDPDSLPRGKQKAARTEARKLLKKAFFHTQMDAVRAGQCNQMCAVMLRMKEHMRREYGPMLQDWRRETLAWESRQRQKQVLQRQRQDLAFSRCKPPTERANQDVDRFIEFYFYTNEVPDPSKTPEPLALNGVERYDRMELHRDAEEVRGLHTASGGSAYQFDRRADQEKRRQREAEWEASLNAHEDYVAESRRYEGSYIIQCDAIINGYPTENELSLDICPGSSGSLEAAYDFNIIEGTMLLALSDDEVANLADSDGDEDDYDDYDGYENYEEEEEEEEEDLQPIPNGKRSAPDASGPAKRRRIEPSNPRRLYFRMKGREAREGERFSNAESGHIDFLDDDCTKFVGLMYECCLLGRNVEFKGFKVSNTPEKEPEDRSTFSGAKYEYERRARWR</sequence>
<organism evidence="2 3">
    <name type="scientific">Phyllosticta citrichinensis</name>
    <dbReference type="NCBI Taxonomy" id="1130410"/>
    <lineage>
        <taxon>Eukaryota</taxon>
        <taxon>Fungi</taxon>
        <taxon>Dikarya</taxon>
        <taxon>Ascomycota</taxon>
        <taxon>Pezizomycotina</taxon>
        <taxon>Dothideomycetes</taxon>
        <taxon>Dothideomycetes incertae sedis</taxon>
        <taxon>Botryosphaeriales</taxon>
        <taxon>Phyllostictaceae</taxon>
        <taxon>Phyllosticta</taxon>
    </lineage>
</organism>
<name>A0ABR1XQ37_9PEZI</name>
<accession>A0ABR1XQ37</accession>
<evidence type="ECO:0000313" key="3">
    <source>
        <dbReference type="Proteomes" id="UP001456524"/>
    </source>
</evidence>
<proteinExistence type="predicted"/>
<protein>
    <recommendedName>
        <fullName evidence="4">Transcription factor Iwr1 domain-containing protein</fullName>
    </recommendedName>
</protein>
<evidence type="ECO:0008006" key="4">
    <source>
        <dbReference type="Google" id="ProtNLM"/>
    </source>
</evidence>
<gene>
    <name evidence="2" type="ORF">IWX90DRAFT_415638</name>
</gene>
<feature type="compositionally biased region" description="Acidic residues" evidence="1">
    <location>
        <begin position="312"/>
        <end position="323"/>
    </location>
</feature>